<dbReference type="STRING" id="340021.TM5383_01578"/>
<evidence type="ECO:0000313" key="6">
    <source>
        <dbReference type="Proteomes" id="UP000051681"/>
    </source>
</evidence>
<dbReference type="InterPro" id="IPR001509">
    <property type="entry name" value="Epimerase_deHydtase"/>
</dbReference>
<organism evidence="5 6">
    <name type="scientific">Thalassovita mediterranea</name>
    <dbReference type="NCBI Taxonomy" id="340021"/>
    <lineage>
        <taxon>Bacteria</taxon>
        <taxon>Pseudomonadati</taxon>
        <taxon>Pseudomonadota</taxon>
        <taxon>Alphaproteobacteria</taxon>
        <taxon>Rhodobacterales</taxon>
        <taxon>Roseobacteraceae</taxon>
        <taxon>Thalassovita</taxon>
    </lineage>
</organism>
<name>A0A0P1GP97_9RHOB</name>
<dbReference type="Gene3D" id="3.30.360.10">
    <property type="entry name" value="Dihydrodipicolinate Reductase, domain 2"/>
    <property type="match status" value="1"/>
</dbReference>
<dbReference type="PANTHER" id="PTHR43818:SF11">
    <property type="entry name" value="BCDNA.GH03377"/>
    <property type="match status" value="1"/>
</dbReference>
<sequence length="694" mass="74436">MAQSPTPRRIGIIGAGYIATWHADALKASPHATVAAVCDVSLSTAEALAAGYGAQAFGSVADMVAAKLVDAVHILTPPHLHLPIALECIAAGLDVLVEKPVAESAAELRKIAAAAEAAGVQFHAGHNFLAVPGYQRLKQALDQGRIGRLSSVEVNWHLPLAPLRSGPYGLWLLRQSRNLLLELGPHPFSFAVDLLGPLTIKHLEVNQPITLPGGAVRHQGWRILAEAGDVAVTLNLSMVETHDDRSLTLRGSSGVARLDYAADTLILASDNAADLVLNPFLKQMSLAGQHLREGVVNAVRQLVSLNQKSPYGLSFRGMVDAVWGPEPAPQFALAAAGHVMQAIDDALAMMPTPVEAAAVTGTPRPRVMVIGGTGFIGRNLTRRLVAAGHDVRVLSRGAFGPFADIADHVETVAVSLRDKQALIDAMDGIDVVFNLAKSMDDTWEAALENDVGTALRVAEAAQEAGVKRLIYTGTIASYDMSDPRQTITEDTEFGDMSDRNLYARSKAECEARLLQMHRDGGLPLVIARPGIVIGEGGPLQHWGIGRWHGAGAVRIWGGGTHTLPFVLADDVSDALIMMMDHPDAVGRSFNLIGDPMLSARGYFDAIQQSLGARIKVRSGDLTVFWAADGVKYLLKTKVLRRHGVVRPSLKDWKSRAHFSPFDNAQPKAVLGWQPEADKQRFIERGIRDANLFGL</sequence>
<dbReference type="OrthoDB" id="7798185at2"/>
<dbReference type="Pfam" id="PF01408">
    <property type="entry name" value="GFO_IDH_MocA"/>
    <property type="match status" value="1"/>
</dbReference>
<gene>
    <name evidence="5" type="primary">ycjS</name>
    <name evidence="5" type="ORF">TM5383_01578</name>
</gene>
<dbReference type="InterPro" id="IPR000683">
    <property type="entry name" value="Gfo/Idh/MocA-like_OxRdtase_N"/>
</dbReference>
<dbReference type="SUPFAM" id="SSF55347">
    <property type="entry name" value="Glyceraldehyde-3-phosphate dehydrogenase-like, C-terminal domain"/>
    <property type="match status" value="1"/>
</dbReference>
<evidence type="ECO:0000313" key="5">
    <source>
        <dbReference type="EMBL" id="CUH84369.1"/>
    </source>
</evidence>
<feature type="domain" description="NAD-dependent epimerase/dehydratase" evidence="2">
    <location>
        <begin position="367"/>
        <end position="590"/>
    </location>
</feature>
<evidence type="ECO:0000256" key="1">
    <source>
        <dbReference type="ARBA" id="ARBA00023002"/>
    </source>
</evidence>
<dbReference type="AlphaFoldDB" id="A0A0P1GP97"/>
<dbReference type="Pfam" id="PF01370">
    <property type="entry name" value="Epimerase"/>
    <property type="match status" value="1"/>
</dbReference>
<dbReference type="InterPro" id="IPR036291">
    <property type="entry name" value="NAD(P)-bd_dom_sf"/>
</dbReference>
<dbReference type="Pfam" id="PF22725">
    <property type="entry name" value="GFO_IDH_MocA_C3"/>
    <property type="match status" value="1"/>
</dbReference>
<keyword evidence="1 5" id="KW-0560">Oxidoreductase</keyword>
<evidence type="ECO:0000259" key="2">
    <source>
        <dbReference type="Pfam" id="PF01370"/>
    </source>
</evidence>
<keyword evidence="6" id="KW-1185">Reference proteome</keyword>
<dbReference type="SUPFAM" id="SSF51735">
    <property type="entry name" value="NAD(P)-binding Rossmann-fold domains"/>
    <property type="match status" value="2"/>
</dbReference>
<evidence type="ECO:0000259" key="3">
    <source>
        <dbReference type="Pfam" id="PF01408"/>
    </source>
</evidence>
<dbReference type="GO" id="GO:0016491">
    <property type="term" value="F:oxidoreductase activity"/>
    <property type="evidence" value="ECO:0007669"/>
    <property type="project" value="UniProtKB-KW"/>
</dbReference>
<dbReference type="Proteomes" id="UP000051681">
    <property type="component" value="Unassembled WGS sequence"/>
</dbReference>
<dbReference type="PANTHER" id="PTHR43818">
    <property type="entry name" value="BCDNA.GH03377"/>
    <property type="match status" value="1"/>
</dbReference>
<protein>
    <submittedName>
        <fullName evidence="5">Putative oxidoreductase YcjS</fullName>
        <ecNumber evidence="5">1.-.-.-</ecNumber>
    </submittedName>
</protein>
<dbReference type="GO" id="GO:0000166">
    <property type="term" value="F:nucleotide binding"/>
    <property type="evidence" value="ECO:0007669"/>
    <property type="project" value="InterPro"/>
</dbReference>
<feature type="domain" description="GFO/IDH/MocA-like oxidoreductase" evidence="4">
    <location>
        <begin position="134"/>
        <end position="256"/>
    </location>
</feature>
<dbReference type="InterPro" id="IPR050463">
    <property type="entry name" value="Gfo/Idh/MocA_oxidrdct_glycsds"/>
</dbReference>
<dbReference type="RefSeq" id="WP_058318492.1">
    <property type="nucleotide sequence ID" value="NZ_CYSF01000007.1"/>
</dbReference>
<dbReference type="EC" id="1.-.-.-" evidence="5"/>
<evidence type="ECO:0000259" key="4">
    <source>
        <dbReference type="Pfam" id="PF22725"/>
    </source>
</evidence>
<feature type="domain" description="Gfo/Idh/MocA-like oxidoreductase N-terminal" evidence="3">
    <location>
        <begin position="9"/>
        <end position="126"/>
    </location>
</feature>
<reference evidence="5 6" key="1">
    <citation type="submission" date="2015-09" db="EMBL/GenBank/DDBJ databases">
        <authorList>
            <consortium name="Swine Surveillance"/>
        </authorList>
    </citation>
    <scope>NUCLEOTIDE SEQUENCE [LARGE SCALE GENOMIC DNA]</scope>
    <source>
        <strain evidence="5 6">CECT 8383</strain>
    </source>
</reference>
<dbReference type="EMBL" id="CYSF01000007">
    <property type="protein sequence ID" value="CUH84369.1"/>
    <property type="molecule type" value="Genomic_DNA"/>
</dbReference>
<dbReference type="Gene3D" id="3.40.50.720">
    <property type="entry name" value="NAD(P)-binding Rossmann-like Domain"/>
    <property type="match status" value="2"/>
</dbReference>
<dbReference type="InterPro" id="IPR055170">
    <property type="entry name" value="GFO_IDH_MocA-like_dom"/>
</dbReference>
<accession>A0A0P1GP97</accession>
<dbReference type="CDD" id="cd08946">
    <property type="entry name" value="SDR_e"/>
    <property type="match status" value="1"/>
</dbReference>
<proteinExistence type="predicted"/>